<name>A0A0D2MQH3_HYPSF</name>
<dbReference type="GO" id="GO:0000724">
    <property type="term" value="P:double-strand break repair via homologous recombination"/>
    <property type="evidence" value="ECO:0007669"/>
    <property type="project" value="TreeGrafter"/>
</dbReference>
<feature type="domain" description="RecA family profile 1" evidence="3">
    <location>
        <begin position="81"/>
        <end position="245"/>
    </location>
</feature>
<protein>
    <recommendedName>
        <fullName evidence="3">RecA family profile 1 domain-containing protein</fullName>
    </recommendedName>
</protein>
<dbReference type="InterPro" id="IPR013632">
    <property type="entry name" value="Rad51_C"/>
</dbReference>
<dbReference type="PROSITE" id="PS50162">
    <property type="entry name" value="RECA_2"/>
    <property type="match status" value="1"/>
</dbReference>
<keyword evidence="2" id="KW-0539">Nucleus</keyword>
<dbReference type="GO" id="GO:0000400">
    <property type="term" value="F:four-way junction DNA binding"/>
    <property type="evidence" value="ECO:0007669"/>
    <property type="project" value="TreeGrafter"/>
</dbReference>
<dbReference type="GO" id="GO:0042148">
    <property type="term" value="P:DNA strand invasion"/>
    <property type="evidence" value="ECO:0007669"/>
    <property type="project" value="TreeGrafter"/>
</dbReference>
<evidence type="ECO:0000259" key="3">
    <source>
        <dbReference type="PROSITE" id="PS50162"/>
    </source>
</evidence>
<dbReference type="GO" id="GO:0005524">
    <property type="term" value="F:ATP binding"/>
    <property type="evidence" value="ECO:0007669"/>
    <property type="project" value="InterPro"/>
</dbReference>
<dbReference type="OrthoDB" id="336321at2759"/>
<reference evidence="5" key="1">
    <citation type="submission" date="2014-04" db="EMBL/GenBank/DDBJ databases">
        <title>Evolutionary Origins and Diversification of the Mycorrhizal Mutualists.</title>
        <authorList>
            <consortium name="DOE Joint Genome Institute"/>
            <consortium name="Mycorrhizal Genomics Consortium"/>
            <person name="Kohler A."/>
            <person name="Kuo A."/>
            <person name="Nagy L.G."/>
            <person name="Floudas D."/>
            <person name="Copeland A."/>
            <person name="Barry K.W."/>
            <person name="Cichocki N."/>
            <person name="Veneault-Fourrey C."/>
            <person name="LaButti K."/>
            <person name="Lindquist E.A."/>
            <person name="Lipzen A."/>
            <person name="Lundell T."/>
            <person name="Morin E."/>
            <person name="Murat C."/>
            <person name="Riley R."/>
            <person name="Ohm R."/>
            <person name="Sun H."/>
            <person name="Tunlid A."/>
            <person name="Henrissat B."/>
            <person name="Grigoriev I.V."/>
            <person name="Hibbett D.S."/>
            <person name="Martin F."/>
        </authorList>
    </citation>
    <scope>NUCLEOTIDE SEQUENCE [LARGE SCALE GENOMIC DNA]</scope>
    <source>
        <strain evidence="5">FD-334 SS-4</strain>
    </source>
</reference>
<dbReference type="AlphaFoldDB" id="A0A0D2MQH3"/>
<dbReference type="EMBL" id="KN817528">
    <property type="protein sequence ID" value="KJA26228.1"/>
    <property type="molecule type" value="Genomic_DNA"/>
</dbReference>
<comment type="subcellular location">
    <subcellularLocation>
        <location evidence="1">Nucleus</location>
    </subcellularLocation>
</comment>
<dbReference type="GO" id="GO:0007131">
    <property type="term" value="P:reciprocal meiotic recombination"/>
    <property type="evidence" value="ECO:0007669"/>
    <property type="project" value="TreeGrafter"/>
</dbReference>
<dbReference type="PANTHER" id="PTHR46457">
    <property type="entry name" value="DNA REPAIR PROTEIN RAD51 HOMOLOG 4"/>
    <property type="match status" value="1"/>
</dbReference>
<evidence type="ECO:0000313" key="4">
    <source>
        <dbReference type="EMBL" id="KJA26228.1"/>
    </source>
</evidence>
<proteinExistence type="predicted"/>
<dbReference type="GO" id="GO:0003697">
    <property type="term" value="F:single-stranded DNA binding"/>
    <property type="evidence" value="ECO:0007669"/>
    <property type="project" value="TreeGrafter"/>
</dbReference>
<dbReference type="GO" id="GO:0005657">
    <property type="term" value="C:replication fork"/>
    <property type="evidence" value="ECO:0007669"/>
    <property type="project" value="TreeGrafter"/>
</dbReference>
<evidence type="ECO:0000256" key="2">
    <source>
        <dbReference type="ARBA" id="ARBA00023242"/>
    </source>
</evidence>
<dbReference type="GO" id="GO:0005815">
    <property type="term" value="C:microtubule organizing center"/>
    <property type="evidence" value="ECO:0007669"/>
    <property type="project" value="TreeGrafter"/>
</dbReference>
<dbReference type="InterPro" id="IPR027417">
    <property type="entry name" value="P-loop_NTPase"/>
</dbReference>
<dbReference type="Gene3D" id="3.40.50.300">
    <property type="entry name" value="P-loop containing nucleotide triphosphate hydrolases"/>
    <property type="match status" value="1"/>
</dbReference>
<dbReference type="GO" id="GO:0033063">
    <property type="term" value="C:Rad51B-Rad51C-Rad51D-XRCC2 complex"/>
    <property type="evidence" value="ECO:0007669"/>
    <property type="project" value="TreeGrafter"/>
</dbReference>
<dbReference type="PANTHER" id="PTHR46457:SF1">
    <property type="entry name" value="DNA REPAIR PROTEIN RAD51 HOMOLOG 4"/>
    <property type="match status" value="1"/>
</dbReference>
<dbReference type="GO" id="GO:0000723">
    <property type="term" value="P:telomere maintenance"/>
    <property type="evidence" value="ECO:0007669"/>
    <property type="project" value="TreeGrafter"/>
</dbReference>
<evidence type="ECO:0000256" key="1">
    <source>
        <dbReference type="ARBA" id="ARBA00004123"/>
    </source>
</evidence>
<sequence length="319" mass="34642">MRLSNLIPSIPANVVACLEVQGIRTDTDLLFSTTTFDIYKRLPAGTATLEELTEYTTIAAEIGAAPGMSGHELLLLENTYGDVQLRTGNAELDGLLRGLDGRWIIELSGDKGSGKSTVALNLLINHLASNLEDTALWIDTTCDFSPERATQFLDATQTLPSTLERLQVSLAFDIDTIQGILETLSRPNDPRARPRFLVIDTITPLLGPLLSAVSAQGHAIMTDFMRQLQTFAQASGTAVFVINNSSRKGRDTPERKPALGPSFALLTDTTLWLEAKNDNNTEDSTEDNTVHTMQILKSRSAPIGGCCTFRIHGNVICPT</sequence>
<organism evidence="4 5">
    <name type="scientific">Hypholoma sublateritium (strain FD-334 SS-4)</name>
    <dbReference type="NCBI Taxonomy" id="945553"/>
    <lineage>
        <taxon>Eukaryota</taxon>
        <taxon>Fungi</taxon>
        <taxon>Dikarya</taxon>
        <taxon>Basidiomycota</taxon>
        <taxon>Agaricomycotina</taxon>
        <taxon>Agaricomycetes</taxon>
        <taxon>Agaricomycetidae</taxon>
        <taxon>Agaricales</taxon>
        <taxon>Agaricineae</taxon>
        <taxon>Strophariaceae</taxon>
        <taxon>Hypholoma</taxon>
    </lineage>
</organism>
<evidence type="ECO:0000313" key="5">
    <source>
        <dbReference type="Proteomes" id="UP000054270"/>
    </source>
</evidence>
<gene>
    <name evidence="4" type="ORF">HYPSUDRAFT_198987</name>
</gene>
<dbReference type="GO" id="GO:0140664">
    <property type="term" value="F:ATP-dependent DNA damage sensor activity"/>
    <property type="evidence" value="ECO:0007669"/>
    <property type="project" value="InterPro"/>
</dbReference>
<dbReference type="SUPFAM" id="SSF52540">
    <property type="entry name" value="P-loop containing nucleoside triphosphate hydrolases"/>
    <property type="match status" value="1"/>
</dbReference>
<dbReference type="Pfam" id="PF08423">
    <property type="entry name" value="Rad51"/>
    <property type="match status" value="1"/>
</dbReference>
<dbReference type="OMA" id="CGETREL"/>
<dbReference type="Proteomes" id="UP000054270">
    <property type="component" value="Unassembled WGS sequence"/>
</dbReference>
<accession>A0A0D2MQH3</accession>
<dbReference type="InterPro" id="IPR020588">
    <property type="entry name" value="RecA_ATP-bd"/>
</dbReference>
<dbReference type="InterPro" id="IPR051988">
    <property type="entry name" value="HRR_RAD51_Paralog"/>
</dbReference>
<dbReference type="STRING" id="945553.A0A0D2MQH3"/>
<keyword evidence="5" id="KW-1185">Reference proteome</keyword>